<evidence type="ECO:0000256" key="1">
    <source>
        <dbReference type="ARBA" id="ARBA00009437"/>
    </source>
</evidence>
<dbReference type="GO" id="GO:0003700">
    <property type="term" value="F:DNA-binding transcription factor activity"/>
    <property type="evidence" value="ECO:0007669"/>
    <property type="project" value="InterPro"/>
</dbReference>
<feature type="domain" description="HTH lysR-type" evidence="5">
    <location>
        <begin position="1"/>
        <end position="53"/>
    </location>
</feature>
<evidence type="ECO:0000313" key="7">
    <source>
        <dbReference type="Proteomes" id="UP001141629"/>
    </source>
</evidence>
<dbReference type="RefSeq" id="WP_263998726.1">
    <property type="nucleotide sequence ID" value="NZ_JACKVK010000013.1"/>
</dbReference>
<comment type="similarity">
    <text evidence="1">Belongs to the LysR transcriptional regulatory family.</text>
</comment>
<accession>A0A9X2Z7K0</accession>
<dbReference type="AlphaFoldDB" id="A0A9X2Z7K0"/>
<dbReference type="Proteomes" id="UP001141629">
    <property type="component" value="Unassembled WGS sequence"/>
</dbReference>
<dbReference type="PANTHER" id="PTHR30579">
    <property type="entry name" value="TRANSCRIPTIONAL REGULATOR"/>
    <property type="match status" value="1"/>
</dbReference>
<dbReference type="SUPFAM" id="SSF53850">
    <property type="entry name" value="Periplasmic binding protein-like II"/>
    <property type="match status" value="1"/>
</dbReference>
<dbReference type="InterPro" id="IPR000847">
    <property type="entry name" value="LysR_HTH_N"/>
</dbReference>
<dbReference type="Gene3D" id="3.40.190.290">
    <property type="match status" value="1"/>
</dbReference>
<dbReference type="SUPFAM" id="SSF46785">
    <property type="entry name" value="Winged helix' DNA-binding domain"/>
    <property type="match status" value="1"/>
</dbReference>
<keyword evidence="3" id="KW-0238">DNA-binding</keyword>
<dbReference type="EMBL" id="JACKVK010000013">
    <property type="protein sequence ID" value="MCV7423766.1"/>
    <property type="molecule type" value="Genomic_DNA"/>
</dbReference>
<name>A0A9X2Z7K0_9MYCO</name>
<dbReference type="PROSITE" id="PS50931">
    <property type="entry name" value="HTH_LYSR"/>
    <property type="match status" value="1"/>
</dbReference>
<dbReference type="InterPro" id="IPR005119">
    <property type="entry name" value="LysR_subst-bd"/>
</dbReference>
<proteinExistence type="inferred from homology"/>
<dbReference type="Pfam" id="PF00126">
    <property type="entry name" value="HTH_1"/>
    <property type="match status" value="1"/>
</dbReference>
<reference evidence="6" key="1">
    <citation type="submission" date="2020-07" db="EMBL/GenBank/DDBJ databases">
        <authorList>
            <person name="Pettersson B.M.F."/>
            <person name="Behra P.R.K."/>
            <person name="Ramesh M."/>
            <person name="Das S."/>
            <person name="Dasgupta S."/>
            <person name="Kirsebom L.A."/>
        </authorList>
    </citation>
    <scope>NUCLEOTIDE SEQUENCE</scope>
    <source>
        <strain evidence="6">DSM 44838</strain>
    </source>
</reference>
<evidence type="ECO:0000259" key="5">
    <source>
        <dbReference type="PROSITE" id="PS50931"/>
    </source>
</evidence>
<dbReference type="InterPro" id="IPR050176">
    <property type="entry name" value="LTTR"/>
</dbReference>
<dbReference type="Gene3D" id="1.10.10.10">
    <property type="entry name" value="Winged helix-like DNA-binding domain superfamily/Winged helix DNA-binding domain"/>
    <property type="match status" value="1"/>
</dbReference>
<sequence>MRILAAVANTGRLTKAANALGVDHSTISRRLNALEKALGGRLVERGPDGWDLTPRGRSIVQHARAIQAAVEFAVRTTVESPPGSLDGTVRVVAPDAFGALFVTPALMRIREQHPALEVELVTGARYLTLRNIGFDLAFTVGKRPHTTLVTEHLCDYDCGFYASDSYVLKHGDPATLSELRRHPLVYFIESLQTVDEINLQDYVEDAPPIGFASTNIFALLEATRHGAGIGLIPRFVAATVPEIRPVGPPLRPRRVAVTLAARKDAFARPDVLAIRDAVRDEVRIRGDELVGRQ</sequence>
<keyword evidence="2" id="KW-0805">Transcription regulation</keyword>
<comment type="caution">
    <text evidence="6">The sequence shown here is derived from an EMBL/GenBank/DDBJ whole genome shotgun (WGS) entry which is preliminary data.</text>
</comment>
<dbReference type="InterPro" id="IPR036390">
    <property type="entry name" value="WH_DNA-bd_sf"/>
</dbReference>
<dbReference type="PANTHER" id="PTHR30579:SF3">
    <property type="entry name" value="TRANSCRIPTIONAL REGULATORY PROTEIN"/>
    <property type="match status" value="1"/>
</dbReference>
<evidence type="ECO:0000256" key="2">
    <source>
        <dbReference type="ARBA" id="ARBA00023015"/>
    </source>
</evidence>
<keyword evidence="7" id="KW-1185">Reference proteome</keyword>
<dbReference type="InterPro" id="IPR036388">
    <property type="entry name" value="WH-like_DNA-bd_sf"/>
</dbReference>
<evidence type="ECO:0000313" key="6">
    <source>
        <dbReference type="EMBL" id="MCV7423766.1"/>
    </source>
</evidence>
<organism evidence="6 7">
    <name type="scientific">Mycobacterium yunnanensis</name>
    <dbReference type="NCBI Taxonomy" id="368477"/>
    <lineage>
        <taxon>Bacteria</taxon>
        <taxon>Bacillati</taxon>
        <taxon>Actinomycetota</taxon>
        <taxon>Actinomycetes</taxon>
        <taxon>Mycobacteriales</taxon>
        <taxon>Mycobacteriaceae</taxon>
        <taxon>Mycobacterium</taxon>
    </lineage>
</organism>
<gene>
    <name evidence="6" type="ORF">H7K45_24740</name>
</gene>
<reference evidence="6" key="2">
    <citation type="journal article" date="2022" name="BMC Genomics">
        <title>Comparative genome analysis of mycobacteria focusing on tRNA and non-coding RNA.</title>
        <authorList>
            <person name="Behra P.R.K."/>
            <person name="Pettersson B.M.F."/>
            <person name="Ramesh M."/>
            <person name="Das S."/>
            <person name="Dasgupta S."/>
            <person name="Kirsebom L.A."/>
        </authorList>
    </citation>
    <scope>NUCLEOTIDE SEQUENCE</scope>
    <source>
        <strain evidence="6">DSM 44838</strain>
    </source>
</reference>
<evidence type="ECO:0000256" key="4">
    <source>
        <dbReference type="ARBA" id="ARBA00023163"/>
    </source>
</evidence>
<dbReference type="GO" id="GO:0003677">
    <property type="term" value="F:DNA binding"/>
    <property type="evidence" value="ECO:0007669"/>
    <property type="project" value="UniProtKB-KW"/>
</dbReference>
<dbReference type="Pfam" id="PF03466">
    <property type="entry name" value="LysR_substrate"/>
    <property type="match status" value="1"/>
</dbReference>
<protein>
    <submittedName>
        <fullName evidence="6">LysR family transcriptional regulator</fullName>
    </submittedName>
</protein>
<evidence type="ECO:0000256" key="3">
    <source>
        <dbReference type="ARBA" id="ARBA00023125"/>
    </source>
</evidence>
<keyword evidence="4" id="KW-0804">Transcription</keyword>